<dbReference type="Pfam" id="PF01593">
    <property type="entry name" value="Amino_oxidase"/>
    <property type="match status" value="1"/>
</dbReference>
<comment type="cofactor">
    <cofactor evidence="1 6">
        <name>FAD</name>
        <dbReference type="ChEBI" id="CHEBI:57692"/>
    </cofactor>
</comment>
<keyword evidence="4 6" id="KW-0560">Oxidoreductase</keyword>
<dbReference type="STRING" id="1167006.UWK_01610"/>
<dbReference type="Gene3D" id="1.10.3110.10">
    <property type="entry name" value="protoporphyrinogen ix oxidase, domain 3"/>
    <property type="match status" value="1"/>
</dbReference>
<evidence type="ECO:0000256" key="2">
    <source>
        <dbReference type="ARBA" id="ARBA00022630"/>
    </source>
</evidence>
<proteinExistence type="inferred from homology"/>
<evidence type="ECO:0000313" key="9">
    <source>
        <dbReference type="Proteomes" id="UP000011721"/>
    </source>
</evidence>
<dbReference type="GO" id="GO:0005737">
    <property type="term" value="C:cytoplasm"/>
    <property type="evidence" value="ECO:0007669"/>
    <property type="project" value="UniProtKB-SubCell"/>
</dbReference>
<dbReference type="GO" id="GO:0006783">
    <property type="term" value="P:heme biosynthetic process"/>
    <property type="evidence" value="ECO:0007669"/>
    <property type="project" value="UniProtKB-UniRule"/>
</dbReference>
<organism evidence="8 9">
    <name type="scientific">Desulfocapsa sulfexigens (strain DSM 10523 / SB164P1)</name>
    <dbReference type="NCBI Taxonomy" id="1167006"/>
    <lineage>
        <taxon>Bacteria</taxon>
        <taxon>Pseudomonadati</taxon>
        <taxon>Thermodesulfobacteriota</taxon>
        <taxon>Desulfobulbia</taxon>
        <taxon>Desulfobulbales</taxon>
        <taxon>Desulfocapsaceae</taxon>
        <taxon>Desulfocapsa</taxon>
    </lineage>
</organism>
<dbReference type="InterPro" id="IPR004572">
    <property type="entry name" value="Protoporphyrinogen_oxidase"/>
</dbReference>
<dbReference type="Gene3D" id="3.90.660.20">
    <property type="entry name" value="Protoporphyrinogen oxidase, mitochondrial, domain 2"/>
    <property type="match status" value="1"/>
</dbReference>
<comment type="catalytic activity">
    <reaction evidence="6">
        <text>coproporphyrinogen III + 3 O2 = coproporphyrin III + 3 H2O2</text>
        <dbReference type="Rhea" id="RHEA:43436"/>
        <dbReference type="ChEBI" id="CHEBI:15379"/>
        <dbReference type="ChEBI" id="CHEBI:16240"/>
        <dbReference type="ChEBI" id="CHEBI:57309"/>
        <dbReference type="ChEBI" id="CHEBI:131725"/>
        <dbReference type="EC" id="1.3.3.15"/>
    </reaction>
</comment>
<dbReference type="AlphaFoldDB" id="M1P3V8"/>
<keyword evidence="2 6" id="KW-0285">Flavoprotein</keyword>
<dbReference type="InterPro" id="IPR002937">
    <property type="entry name" value="Amino_oxidase"/>
</dbReference>
<evidence type="ECO:0000256" key="5">
    <source>
        <dbReference type="ARBA" id="ARBA00023133"/>
    </source>
</evidence>
<evidence type="ECO:0000256" key="4">
    <source>
        <dbReference type="ARBA" id="ARBA00023002"/>
    </source>
</evidence>
<evidence type="ECO:0000256" key="6">
    <source>
        <dbReference type="RuleBase" id="RU364052"/>
    </source>
</evidence>
<dbReference type="Proteomes" id="UP000011721">
    <property type="component" value="Chromosome"/>
</dbReference>
<dbReference type="Gene3D" id="3.50.50.60">
    <property type="entry name" value="FAD/NAD(P)-binding domain"/>
    <property type="match status" value="1"/>
</dbReference>
<dbReference type="NCBIfam" id="TIGR00562">
    <property type="entry name" value="proto_IX_ox"/>
    <property type="match status" value="1"/>
</dbReference>
<dbReference type="EC" id="1.3.3.15" evidence="6"/>
<comment type="pathway">
    <text evidence="6">Porphyrin-containing compound metabolism; protoheme biosynthesis.</text>
</comment>
<evidence type="ECO:0000256" key="1">
    <source>
        <dbReference type="ARBA" id="ARBA00001974"/>
    </source>
</evidence>
<dbReference type="HOGENOM" id="CLU_009629_3_0_7"/>
<comment type="function">
    <text evidence="6">Involved in coproporphyrin-dependent heme b biosynthesis. Catalyzes the oxidation of coproporphyrinogen III to coproporphyrin III.</text>
</comment>
<dbReference type="EMBL" id="CP003985">
    <property type="protein sequence ID" value="AGF78168.1"/>
    <property type="molecule type" value="Genomic_DNA"/>
</dbReference>
<dbReference type="SUPFAM" id="SSF51905">
    <property type="entry name" value="FAD/NAD(P)-binding domain"/>
    <property type="match status" value="1"/>
</dbReference>
<dbReference type="InterPro" id="IPR050464">
    <property type="entry name" value="Zeta_carotene_desat/Oxidored"/>
</dbReference>
<keyword evidence="6" id="KW-0963">Cytoplasm</keyword>
<keyword evidence="9" id="KW-1185">Reference proteome</keyword>
<dbReference type="PANTHER" id="PTHR42923:SF3">
    <property type="entry name" value="PROTOPORPHYRINOGEN OXIDASE"/>
    <property type="match status" value="1"/>
</dbReference>
<gene>
    <name evidence="8" type="ordered locus">UWK_01610</name>
</gene>
<evidence type="ECO:0000256" key="3">
    <source>
        <dbReference type="ARBA" id="ARBA00022827"/>
    </source>
</evidence>
<dbReference type="eggNOG" id="COG1232">
    <property type="taxonomic scope" value="Bacteria"/>
</dbReference>
<dbReference type="RefSeq" id="WP_015403859.1">
    <property type="nucleotide sequence ID" value="NC_020304.1"/>
</dbReference>
<comment type="subcellular location">
    <subcellularLocation>
        <location evidence="6">Cytoplasm</location>
    </subcellularLocation>
</comment>
<dbReference type="SUPFAM" id="SSF54373">
    <property type="entry name" value="FAD-linked reductases, C-terminal domain"/>
    <property type="match status" value="1"/>
</dbReference>
<dbReference type="KEGG" id="dsf:UWK_01610"/>
<accession>M1P3V8</accession>
<keyword evidence="3 6" id="KW-0274">FAD</keyword>
<name>M1P3V8_DESSD</name>
<evidence type="ECO:0000259" key="7">
    <source>
        <dbReference type="Pfam" id="PF01593"/>
    </source>
</evidence>
<reference evidence="9" key="1">
    <citation type="journal article" date="2013" name="Stand. Genomic Sci.">
        <title>Complete genome sequence of Desulfocapsa sulfexigens, a marine deltaproteobacterium specialized in disproportionating inorganic sulfur compounds.</title>
        <authorList>
            <person name="Finster K.W."/>
            <person name="Kjeldsen K.U."/>
            <person name="Kube M."/>
            <person name="Reinhardt R."/>
            <person name="Mussmann M."/>
            <person name="Amann R."/>
            <person name="Schreiber L."/>
        </authorList>
    </citation>
    <scope>NUCLEOTIDE SEQUENCE [LARGE SCALE GENOMIC DNA]</scope>
    <source>
        <strain evidence="9">DSM 10523 / SB164P1</strain>
    </source>
</reference>
<sequence length="464" mass="51014">MKKDTLIIGAGLSGLTVAWKLKQIPGHSILLLEQSDRAGGAISSHAESGYIAEGGPHGFLDNCLESQTLLRETGLDKECLKAPLSQFVRYVCMDATLRLIPQSPLKILAAPLISPLAKLRVAGDFFKKPLQGEPTVGEWVKYRFGKALLPYVDAVFTGTYAGDLERLVIDGVMPGVRKIEQEHGSVIYGLLKKMKAGKKAKQPGKKKGLPAMTSFPTGMGRLAERLYENLSNDEIHRNCPATRISRNSNGWEVTTAETTYSCRNLVLALPVNASLSLLANSVTAAPVATIPEARIVTIAMGFGQEAHIPPGFGYLAPEREQRFCLGALFSSNMFPGRAPKDHILLEALIGGRRHPERLELDDDTLIQKAVQDLQQLLNLPQPPEYARVLRSPWGIPQLEKGYPALLKWRNTIMKEEKGLYVTGFGWEGIGLNDMIKTAFRVSEAIRQGEQDDGEDNAEVKKVYF</sequence>
<feature type="domain" description="Amine oxidase" evidence="7">
    <location>
        <begin position="12"/>
        <end position="445"/>
    </location>
</feature>
<dbReference type="PATRIC" id="fig|1167006.5.peg.1777"/>
<keyword evidence="5 6" id="KW-0350">Heme biosynthesis</keyword>
<comment type="similarity">
    <text evidence="6">Belongs to the protoporphyrinogen/coproporphyrinogen oxidase family. Coproporphyrinogen III oxidase subfamily.</text>
</comment>
<dbReference type="PANTHER" id="PTHR42923">
    <property type="entry name" value="PROTOPORPHYRINOGEN OXIDASE"/>
    <property type="match status" value="1"/>
</dbReference>
<dbReference type="InterPro" id="IPR036188">
    <property type="entry name" value="FAD/NAD-bd_sf"/>
</dbReference>
<dbReference type="GO" id="GO:0004729">
    <property type="term" value="F:oxygen-dependent protoporphyrinogen oxidase activity"/>
    <property type="evidence" value="ECO:0007669"/>
    <property type="project" value="UniProtKB-UniRule"/>
</dbReference>
<evidence type="ECO:0000313" key="8">
    <source>
        <dbReference type="EMBL" id="AGF78168.1"/>
    </source>
</evidence>
<protein>
    <recommendedName>
        <fullName evidence="6">Coproporphyrinogen III oxidase</fullName>
        <ecNumber evidence="6">1.3.3.15</ecNumber>
    </recommendedName>
</protein>